<dbReference type="PANTHER" id="PTHR48111:SF67">
    <property type="entry name" value="TRANSCRIPTIONAL REGULATORY PROTEIN TCTD"/>
    <property type="match status" value="1"/>
</dbReference>
<proteinExistence type="predicted"/>
<dbReference type="PANTHER" id="PTHR48111">
    <property type="entry name" value="REGULATOR OF RPOS"/>
    <property type="match status" value="1"/>
</dbReference>
<evidence type="ECO:0000256" key="5">
    <source>
        <dbReference type="ARBA" id="ARBA00023163"/>
    </source>
</evidence>
<dbReference type="InterPro" id="IPR001867">
    <property type="entry name" value="OmpR/PhoB-type_DNA-bd"/>
</dbReference>
<keyword evidence="1 6" id="KW-0597">Phosphoprotein</keyword>
<dbReference type="Gene3D" id="1.10.10.10">
    <property type="entry name" value="Winged helix-like DNA-binding domain superfamily/Winged helix DNA-binding domain"/>
    <property type="match status" value="1"/>
</dbReference>
<dbReference type="AlphaFoldDB" id="Q5H3W2"/>
<gene>
    <name evidence="10" type="primary">tctD</name>
    <name evidence="10" type="ordered locus">XOO1105</name>
</gene>
<dbReference type="Gene3D" id="3.40.50.2300">
    <property type="match status" value="1"/>
</dbReference>
<dbReference type="PROSITE" id="PS50110">
    <property type="entry name" value="RESPONSE_REGULATORY"/>
    <property type="match status" value="1"/>
</dbReference>
<evidence type="ECO:0000259" key="8">
    <source>
        <dbReference type="PROSITE" id="PS50110"/>
    </source>
</evidence>
<dbReference type="InterPro" id="IPR039420">
    <property type="entry name" value="WalR-like"/>
</dbReference>
<keyword evidence="11" id="KW-1185">Reference proteome</keyword>
<dbReference type="GO" id="GO:0032993">
    <property type="term" value="C:protein-DNA complex"/>
    <property type="evidence" value="ECO:0007669"/>
    <property type="project" value="TreeGrafter"/>
</dbReference>
<dbReference type="InterPro" id="IPR001789">
    <property type="entry name" value="Sig_transdc_resp-reg_receiver"/>
</dbReference>
<evidence type="ECO:0000256" key="7">
    <source>
        <dbReference type="PROSITE-ProRule" id="PRU01091"/>
    </source>
</evidence>
<feature type="modified residue" description="4-aspartylphosphate" evidence="6">
    <location>
        <position position="115"/>
    </location>
</feature>
<dbReference type="PHI-base" id="PHI:8999"/>
<dbReference type="InterPro" id="IPR036388">
    <property type="entry name" value="WH-like_DNA-bd_sf"/>
</dbReference>
<evidence type="ECO:0000256" key="3">
    <source>
        <dbReference type="ARBA" id="ARBA00023015"/>
    </source>
</evidence>
<evidence type="ECO:0000256" key="1">
    <source>
        <dbReference type="ARBA" id="ARBA00022553"/>
    </source>
</evidence>
<keyword evidence="5" id="KW-0804">Transcription</keyword>
<sequence>MAAAYSREAVMDLSLRGGGLGSRDWELVKSNCNGRKLLCARPVTFRPRPSAVTHPQSLFTNPSPMRLLLVEDNADLADAIVRRMRRSGHAVDWQADGLAAASVLRYQSFDLVVLDIGLPKLDGLRVLAGMRERGDTTPVLMLTARDGIEDRVQALDVGADDYLGKPFDFREFEARCRVLLRRNRGQASEVVQIGGFVFDNAAHTLTLDGVPIELPNREYRLFDILIGRLGRVVGKDEIGNGLFGFDDDAGPNAIELYVGRLRRKLAAAPLRIVTVRGAGYKLEEADPHAPVEPGADG</sequence>
<evidence type="ECO:0000313" key="10">
    <source>
        <dbReference type="EMBL" id="AAW74359.1"/>
    </source>
</evidence>
<evidence type="ECO:0000256" key="2">
    <source>
        <dbReference type="ARBA" id="ARBA00023012"/>
    </source>
</evidence>
<keyword evidence="3" id="KW-0805">Transcription regulation</keyword>
<organism evidence="10 11">
    <name type="scientific">Xanthomonas oryzae pv. oryzae (strain KACC10331 / KXO85)</name>
    <dbReference type="NCBI Taxonomy" id="291331"/>
    <lineage>
        <taxon>Bacteria</taxon>
        <taxon>Pseudomonadati</taxon>
        <taxon>Pseudomonadota</taxon>
        <taxon>Gammaproteobacteria</taxon>
        <taxon>Lysobacterales</taxon>
        <taxon>Lysobacteraceae</taxon>
        <taxon>Xanthomonas</taxon>
    </lineage>
</organism>
<dbReference type="Gene3D" id="6.10.250.690">
    <property type="match status" value="1"/>
</dbReference>
<dbReference type="SUPFAM" id="SSF52172">
    <property type="entry name" value="CheY-like"/>
    <property type="match status" value="1"/>
</dbReference>
<evidence type="ECO:0000256" key="6">
    <source>
        <dbReference type="PROSITE-ProRule" id="PRU00169"/>
    </source>
</evidence>
<evidence type="ECO:0000313" key="11">
    <source>
        <dbReference type="Proteomes" id="UP000006735"/>
    </source>
</evidence>
<keyword evidence="2" id="KW-0902">Two-component regulatory system</keyword>
<keyword evidence="4 7" id="KW-0238">DNA-binding</keyword>
<dbReference type="GO" id="GO:0000156">
    <property type="term" value="F:phosphorelay response regulator activity"/>
    <property type="evidence" value="ECO:0007669"/>
    <property type="project" value="TreeGrafter"/>
</dbReference>
<dbReference type="GO" id="GO:0000976">
    <property type="term" value="F:transcription cis-regulatory region binding"/>
    <property type="evidence" value="ECO:0007669"/>
    <property type="project" value="TreeGrafter"/>
</dbReference>
<dbReference type="HOGENOM" id="CLU_000445_30_1_6"/>
<dbReference type="FunFam" id="3.40.50.2300:FF:000002">
    <property type="entry name" value="DNA-binding response regulator PhoP"/>
    <property type="match status" value="1"/>
</dbReference>
<dbReference type="Pfam" id="PF00072">
    <property type="entry name" value="Response_reg"/>
    <property type="match status" value="1"/>
</dbReference>
<dbReference type="GO" id="GO:0006355">
    <property type="term" value="P:regulation of DNA-templated transcription"/>
    <property type="evidence" value="ECO:0007669"/>
    <property type="project" value="InterPro"/>
</dbReference>
<dbReference type="CDD" id="cd00383">
    <property type="entry name" value="trans_reg_C"/>
    <property type="match status" value="1"/>
</dbReference>
<dbReference type="CDD" id="cd17624">
    <property type="entry name" value="REC_OmpR_PmrA-like"/>
    <property type="match status" value="1"/>
</dbReference>
<dbReference type="SMART" id="SM00862">
    <property type="entry name" value="Trans_reg_C"/>
    <property type="match status" value="1"/>
</dbReference>
<dbReference type="STRING" id="291331.XOO1105"/>
<dbReference type="EMBL" id="AE013598">
    <property type="protein sequence ID" value="AAW74359.1"/>
    <property type="molecule type" value="Genomic_DNA"/>
</dbReference>
<dbReference type="GO" id="GO:0005829">
    <property type="term" value="C:cytosol"/>
    <property type="evidence" value="ECO:0007669"/>
    <property type="project" value="TreeGrafter"/>
</dbReference>
<reference evidence="10 11" key="1">
    <citation type="journal article" date="2005" name="Nucleic Acids Res.">
        <title>The genome sequence of Xanthomonas oryzae pathovar oryzae KACC10331, the bacterial blight pathogen of rice.</title>
        <authorList>
            <person name="Lee B.M."/>
            <person name="Park Y.J."/>
            <person name="Park D.S."/>
            <person name="Kang H.W."/>
            <person name="Kim J.G."/>
            <person name="Song E.S."/>
            <person name="Park I.C."/>
            <person name="Yoon U.H."/>
            <person name="Hahn J.H."/>
            <person name="Koo B.S."/>
            <person name="Lee G.B."/>
            <person name="Kim H."/>
            <person name="Park H.S."/>
            <person name="Yoon K.O."/>
            <person name="Kim J.H."/>
            <person name="Jung C.H."/>
            <person name="Koh N.H."/>
            <person name="Seo J.S."/>
            <person name="Go S.J."/>
        </authorList>
    </citation>
    <scope>NUCLEOTIDE SEQUENCE [LARGE SCALE GENOMIC DNA]</scope>
    <source>
        <strain evidence="11">KACC10331 / KXO85</strain>
    </source>
</reference>
<dbReference type="SMART" id="SM00448">
    <property type="entry name" value="REC"/>
    <property type="match status" value="1"/>
</dbReference>
<protein>
    <submittedName>
        <fullName evidence="10">Two-component system regulatory protein</fullName>
    </submittedName>
</protein>
<accession>Q5H3W2</accession>
<dbReference type="Proteomes" id="UP000006735">
    <property type="component" value="Chromosome"/>
</dbReference>
<dbReference type="PROSITE" id="PS51755">
    <property type="entry name" value="OMPR_PHOB"/>
    <property type="match status" value="1"/>
</dbReference>
<feature type="domain" description="Response regulatory" evidence="8">
    <location>
        <begin position="66"/>
        <end position="180"/>
    </location>
</feature>
<dbReference type="Pfam" id="PF00486">
    <property type="entry name" value="Trans_reg_C"/>
    <property type="match status" value="1"/>
</dbReference>
<feature type="DNA-binding region" description="OmpR/PhoB-type" evidence="7">
    <location>
        <begin position="188"/>
        <end position="284"/>
    </location>
</feature>
<dbReference type="KEGG" id="xoo:XOO1105"/>
<feature type="domain" description="OmpR/PhoB-type" evidence="9">
    <location>
        <begin position="188"/>
        <end position="284"/>
    </location>
</feature>
<evidence type="ECO:0000256" key="4">
    <source>
        <dbReference type="ARBA" id="ARBA00023125"/>
    </source>
</evidence>
<name>Q5H3W2_XANOR</name>
<evidence type="ECO:0000259" key="9">
    <source>
        <dbReference type="PROSITE" id="PS51755"/>
    </source>
</evidence>
<dbReference type="InterPro" id="IPR011006">
    <property type="entry name" value="CheY-like_superfamily"/>
</dbReference>